<feature type="region of interest" description="Disordered" evidence="2">
    <location>
        <begin position="232"/>
        <end position="268"/>
    </location>
</feature>
<organism evidence="3">
    <name type="scientific">Fagus sylvatica</name>
    <name type="common">Beechnut</name>
    <dbReference type="NCBI Taxonomy" id="28930"/>
    <lineage>
        <taxon>Eukaryota</taxon>
        <taxon>Viridiplantae</taxon>
        <taxon>Streptophyta</taxon>
        <taxon>Embryophyta</taxon>
        <taxon>Tracheophyta</taxon>
        <taxon>Spermatophyta</taxon>
        <taxon>Magnoliopsida</taxon>
        <taxon>eudicotyledons</taxon>
        <taxon>Gunneridae</taxon>
        <taxon>Pentapetalae</taxon>
        <taxon>rosids</taxon>
        <taxon>fabids</taxon>
        <taxon>Fagales</taxon>
        <taxon>Fagaceae</taxon>
        <taxon>Fagus</taxon>
    </lineage>
</organism>
<name>A0A2N9EM34_FAGSY</name>
<dbReference type="EMBL" id="OIVN01000185">
    <property type="protein sequence ID" value="SPC75868.1"/>
    <property type="molecule type" value="Genomic_DNA"/>
</dbReference>
<gene>
    <name evidence="3" type="ORF">FSB_LOCUS3750</name>
</gene>
<protein>
    <submittedName>
        <fullName evidence="3">Uncharacterized protein</fullName>
    </submittedName>
</protein>
<evidence type="ECO:0000256" key="2">
    <source>
        <dbReference type="SAM" id="MobiDB-lite"/>
    </source>
</evidence>
<dbReference type="AlphaFoldDB" id="A0A2N9EM34"/>
<reference evidence="3" key="1">
    <citation type="submission" date="2018-02" db="EMBL/GenBank/DDBJ databases">
        <authorList>
            <person name="Cohen D.B."/>
            <person name="Kent A.D."/>
        </authorList>
    </citation>
    <scope>NUCLEOTIDE SEQUENCE</scope>
</reference>
<feature type="coiled-coil region" evidence="1">
    <location>
        <begin position="356"/>
        <end position="423"/>
    </location>
</feature>
<feature type="region of interest" description="Disordered" evidence="2">
    <location>
        <begin position="498"/>
        <end position="524"/>
    </location>
</feature>
<proteinExistence type="predicted"/>
<accession>A0A2N9EM34</accession>
<sequence length="524" mass="57790">MGKKKTSEARGKLGRYADMPEAMAVFRHLNEVLDNVGLKYVHWNDALNPATGDLLIPMVAVVEGGGLNRRLGLELSTYDIVRTYILHNNTKIEAFSLCPRDVNYTLVNGLPDTNRGFDENFLIVIGEWHLLGRRCPTKEGVPDPRRRQPCKSLIKINSFCQVWESELCMDDYGQLRSAPLLLRYVARMHSYLTCRLLSDIRAAQLDPTNLPLPPIDIRDVLDVEVPDIRASLLPADPKKKSKGESSAGPNHPEIPIPPPNLLGQKAPGANHHFTQLSNVVRPGMLLRRSAVVASTISQTARLPLDMDEWKKSSDDELINNLRRGLLMGVQASLELEDRFRANKKHLAHANSFATRYQDAKKRVAEVKKLADAADAKRVEAEESLQAVLDSLTKVEDKIRAYELESEQAKRAAYEARSKEAQDEMGLQLPGVCNEFYTDGWHAAFALLNFGLTTLTPEPPSLHFPSACPPPPPKAGTDVVDLEDVEVTSVPLAVESIDAGLPQDVSAPAGEGGSTAPLDPDFADL</sequence>
<evidence type="ECO:0000313" key="3">
    <source>
        <dbReference type="EMBL" id="SPC75868.1"/>
    </source>
</evidence>
<evidence type="ECO:0000256" key="1">
    <source>
        <dbReference type="SAM" id="Coils"/>
    </source>
</evidence>
<keyword evidence="1" id="KW-0175">Coiled coil</keyword>